<dbReference type="PANTHER" id="PTHR35841:SF1">
    <property type="entry name" value="PHOSPHONATES-BINDING PERIPLASMIC PROTEIN"/>
    <property type="match status" value="1"/>
</dbReference>
<evidence type="ECO:0000256" key="1">
    <source>
        <dbReference type="ARBA" id="ARBA00007162"/>
    </source>
</evidence>
<dbReference type="InterPro" id="IPR005770">
    <property type="entry name" value="PhnD"/>
</dbReference>
<sequence length="325" mass="35667">MDLKKLLAGAVAAIALASFGATPASAEECKRGDLDSRYCDNDGDLVADTPSDPSEQVDPDTLVFAYTPVEDPAVYKHAWSDFLTYLEEKTGKKAVFFPVQSNAAQIEAMRSGRLHIAGFNTGSNPLAVNCAGFSPFTIMASDDGTFGYKMAIITHPGSGVEKIEDIKGKKMAFTSPTSNSGFKAPSAILKADFDMVAERDFEPVFSGKHDNSILGVANKDYPAAAIADKVMYRMIERDVIEPDQVKIIYESQTFPTTGFGTAHNLKPELRAKIEEAFFTFNWEGTTLQEEFSKSSEAQFINMNYKEFWDVIRKIDAANGIEYTCN</sequence>
<name>A0A7X3S890_9HYPH</name>
<dbReference type="GO" id="GO:0043190">
    <property type="term" value="C:ATP-binding cassette (ABC) transporter complex"/>
    <property type="evidence" value="ECO:0007669"/>
    <property type="project" value="InterPro"/>
</dbReference>
<dbReference type="AlphaFoldDB" id="A0A7X3S890"/>
<comment type="similarity">
    <text evidence="1">Belongs to the phosphate/phosphite/phosphonate binding protein family.</text>
</comment>
<dbReference type="Pfam" id="PF12974">
    <property type="entry name" value="Phosphonate-bd"/>
    <property type="match status" value="1"/>
</dbReference>
<evidence type="ECO:0000313" key="5">
    <source>
        <dbReference type="EMBL" id="MXN65520.1"/>
    </source>
</evidence>
<dbReference type="EMBL" id="WUMV01000003">
    <property type="protein sequence ID" value="MXN65520.1"/>
    <property type="molecule type" value="Genomic_DNA"/>
</dbReference>
<comment type="caution">
    <text evidence="5">The sequence shown here is derived from an EMBL/GenBank/DDBJ whole genome shotgun (WGS) entry which is preliminary data.</text>
</comment>
<dbReference type="NCBIfam" id="TIGR01098">
    <property type="entry name" value="3A0109s03R"/>
    <property type="match status" value="1"/>
</dbReference>
<dbReference type="SUPFAM" id="SSF53850">
    <property type="entry name" value="Periplasmic binding protein-like II"/>
    <property type="match status" value="1"/>
</dbReference>
<evidence type="ECO:0000313" key="6">
    <source>
        <dbReference type="Proteomes" id="UP000433101"/>
    </source>
</evidence>
<keyword evidence="6" id="KW-1185">Reference proteome</keyword>
<proteinExistence type="inferred from homology"/>
<keyword evidence="2 3" id="KW-0732">Signal</keyword>
<protein>
    <submittedName>
        <fullName evidence="5">Phosphate/phosphite/phosphonate ABC transporter substrate-binding protein</fullName>
    </submittedName>
</protein>
<feature type="signal peptide" evidence="3">
    <location>
        <begin position="1"/>
        <end position="26"/>
    </location>
</feature>
<organism evidence="5 6">
    <name type="scientific">Stappia sediminis</name>
    <dbReference type="NCBI Taxonomy" id="2692190"/>
    <lineage>
        <taxon>Bacteria</taxon>
        <taxon>Pseudomonadati</taxon>
        <taxon>Pseudomonadota</taxon>
        <taxon>Alphaproteobacteria</taxon>
        <taxon>Hyphomicrobiales</taxon>
        <taxon>Stappiaceae</taxon>
        <taxon>Stappia</taxon>
    </lineage>
</organism>
<dbReference type="Gene3D" id="3.40.190.10">
    <property type="entry name" value="Periplasmic binding protein-like II"/>
    <property type="match status" value="2"/>
</dbReference>
<dbReference type="Proteomes" id="UP000433101">
    <property type="component" value="Unassembled WGS sequence"/>
</dbReference>
<evidence type="ECO:0000259" key="4">
    <source>
        <dbReference type="SMART" id="SM00062"/>
    </source>
</evidence>
<dbReference type="RefSeq" id="WP_160775693.1">
    <property type="nucleotide sequence ID" value="NZ_WUMV01000003.1"/>
</dbReference>
<dbReference type="SMART" id="SM00062">
    <property type="entry name" value="PBPb"/>
    <property type="match status" value="1"/>
</dbReference>
<feature type="domain" description="Solute-binding protein family 3/N-terminal" evidence="4">
    <location>
        <begin position="61"/>
        <end position="294"/>
    </location>
</feature>
<reference evidence="5 6" key="1">
    <citation type="submission" date="2019-12" db="EMBL/GenBank/DDBJ databases">
        <authorList>
            <person name="Li M."/>
        </authorList>
    </citation>
    <scope>NUCLEOTIDE SEQUENCE [LARGE SCALE GENOMIC DNA]</scope>
    <source>
        <strain evidence="5 6">GBMRC 2046</strain>
    </source>
</reference>
<dbReference type="InterPro" id="IPR001638">
    <property type="entry name" value="Solute-binding_3/MltF_N"/>
</dbReference>
<accession>A0A7X3S890</accession>
<gene>
    <name evidence="5" type="primary">phnD</name>
    <name evidence="5" type="ORF">GR183_11465</name>
</gene>
<feature type="chain" id="PRO_5030698550" evidence="3">
    <location>
        <begin position="27"/>
        <end position="325"/>
    </location>
</feature>
<dbReference type="GO" id="GO:0055085">
    <property type="term" value="P:transmembrane transport"/>
    <property type="evidence" value="ECO:0007669"/>
    <property type="project" value="InterPro"/>
</dbReference>
<dbReference type="PANTHER" id="PTHR35841">
    <property type="entry name" value="PHOSPHONATES-BINDING PERIPLASMIC PROTEIN"/>
    <property type="match status" value="1"/>
</dbReference>
<evidence type="ECO:0000256" key="2">
    <source>
        <dbReference type="ARBA" id="ARBA00022729"/>
    </source>
</evidence>
<evidence type="ECO:0000256" key="3">
    <source>
        <dbReference type="SAM" id="SignalP"/>
    </source>
</evidence>